<accession>M3AKI6</accession>
<dbReference type="AlphaFoldDB" id="M3AKI6"/>
<reference evidence="2 3" key="1">
    <citation type="journal article" date="2012" name="PLoS Pathog.">
        <title>Diverse lifestyles and strategies of plant pathogenesis encoded in the genomes of eighteen Dothideomycetes fungi.</title>
        <authorList>
            <person name="Ohm R.A."/>
            <person name="Feau N."/>
            <person name="Henrissat B."/>
            <person name="Schoch C.L."/>
            <person name="Horwitz B.A."/>
            <person name="Barry K.W."/>
            <person name="Condon B.J."/>
            <person name="Copeland A.C."/>
            <person name="Dhillon B."/>
            <person name="Glaser F."/>
            <person name="Hesse C.N."/>
            <person name="Kosti I."/>
            <person name="LaButti K."/>
            <person name="Lindquist E.A."/>
            <person name="Lucas S."/>
            <person name="Salamov A.A."/>
            <person name="Bradshaw R.E."/>
            <person name="Ciuffetti L."/>
            <person name="Hamelin R.C."/>
            <person name="Kema G.H.J."/>
            <person name="Lawrence C."/>
            <person name="Scott J.A."/>
            <person name="Spatafora J.W."/>
            <person name="Turgeon B.G."/>
            <person name="de Wit P.J.G.M."/>
            <person name="Zhong S."/>
            <person name="Goodwin S.B."/>
            <person name="Grigoriev I.V."/>
        </authorList>
    </citation>
    <scope>NUCLEOTIDE SEQUENCE [LARGE SCALE GENOMIC DNA]</scope>
    <source>
        <strain evidence="2 3">CIRAD86</strain>
    </source>
</reference>
<dbReference type="Proteomes" id="UP000016932">
    <property type="component" value="Unassembled WGS sequence"/>
</dbReference>
<dbReference type="VEuPathDB" id="FungiDB:MYCFIDRAFT_184122"/>
<dbReference type="HOGENOM" id="CLU_2159518_0_0_1"/>
<proteinExistence type="predicted"/>
<keyword evidence="3" id="KW-1185">Reference proteome</keyword>
<organism evidence="2 3">
    <name type="scientific">Pseudocercospora fijiensis (strain CIRAD86)</name>
    <name type="common">Black leaf streak disease fungus</name>
    <name type="synonym">Mycosphaerella fijiensis</name>
    <dbReference type="NCBI Taxonomy" id="383855"/>
    <lineage>
        <taxon>Eukaryota</taxon>
        <taxon>Fungi</taxon>
        <taxon>Dikarya</taxon>
        <taxon>Ascomycota</taxon>
        <taxon>Pezizomycotina</taxon>
        <taxon>Dothideomycetes</taxon>
        <taxon>Dothideomycetidae</taxon>
        <taxon>Mycosphaerellales</taxon>
        <taxon>Mycosphaerellaceae</taxon>
        <taxon>Pseudocercospora</taxon>
    </lineage>
</organism>
<keyword evidence="1" id="KW-0812">Transmembrane</keyword>
<feature type="transmembrane region" description="Helical" evidence="1">
    <location>
        <begin position="20"/>
        <end position="39"/>
    </location>
</feature>
<dbReference type="EMBL" id="KB446564">
    <property type="protein sequence ID" value="EME77987.1"/>
    <property type="molecule type" value="Genomic_DNA"/>
</dbReference>
<dbReference type="KEGG" id="pfj:MYCFIDRAFT_184122"/>
<dbReference type="GeneID" id="19334713"/>
<dbReference type="RefSeq" id="XP_007931714.1">
    <property type="nucleotide sequence ID" value="XM_007933523.1"/>
</dbReference>
<sequence length="111" mass="12362">MDKIAPPRITDSKSLEYEYAVVSGIALVRAMLGIAGAFLRSVHGFRLSDGLPRIAQTLVYGGYNVSANVWRLVRAVLTTLRISVLPDRSHSRIIAIEKAKHRKVRTLSKYL</sequence>
<evidence type="ECO:0000313" key="3">
    <source>
        <dbReference type="Proteomes" id="UP000016932"/>
    </source>
</evidence>
<keyword evidence="1" id="KW-0472">Membrane</keyword>
<keyword evidence="1" id="KW-1133">Transmembrane helix</keyword>
<protein>
    <submittedName>
        <fullName evidence="2">Uncharacterized protein</fullName>
    </submittedName>
</protein>
<evidence type="ECO:0000256" key="1">
    <source>
        <dbReference type="SAM" id="Phobius"/>
    </source>
</evidence>
<name>M3AKI6_PSEFD</name>
<gene>
    <name evidence="2" type="ORF">MYCFIDRAFT_184122</name>
</gene>
<evidence type="ECO:0000313" key="2">
    <source>
        <dbReference type="EMBL" id="EME77987.1"/>
    </source>
</evidence>